<evidence type="ECO:0000313" key="1">
    <source>
        <dbReference type="EMBL" id="MED7828457.1"/>
    </source>
</evidence>
<comment type="caution">
    <text evidence="1">The sequence shown here is derived from an EMBL/GenBank/DDBJ whole genome shotgun (WGS) entry which is preliminary data.</text>
</comment>
<accession>A0ABU7FX16</accession>
<gene>
    <name evidence="1" type="ORF">VXC91_43050</name>
</gene>
<sequence length="59" mass="6398">MKTTLAKRKRRWRGSLPQTIAAVGATAAGAQGATRTYVTSLLPPKPQAEDYATKHHCSF</sequence>
<reference evidence="1" key="1">
    <citation type="submission" date="2024-01" db="EMBL/GenBank/DDBJ databases">
        <title>First draft genome sequence data of TA4-1, the type strain of Gram-positive actinobacterium Streptomyces chiangmaiensis.</title>
        <authorList>
            <person name="Yasawong M."/>
            <person name="Nantapong N."/>
        </authorList>
    </citation>
    <scope>NUCLEOTIDE SEQUENCE</scope>
    <source>
        <strain evidence="1">TA4-1</strain>
    </source>
</reference>
<dbReference type="RefSeq" id="WP_329512798.1">
    <property type="nucleotide sequence ID" value="NZ_BAAAYZ010000263.1"/>
</dbReference>
<keyword evidence="2" id="KW-1185">Reference proteome</keyword>
<name>A0ABU7FX16_9ACTN</name>
<dbReference type="Proteomes" id="UP001333996">
    <property type="component" value="Unassembled WGS sequence"/>
</dbReference>
<organism evidence="1 2">
    <name type="scientific">Streptomyces chiangmaiensis</name>
    <dbReference type="NCBI Taxonomy" id="766497"/>
    <lineage>
        <taxon>Bacteria</taxon>
        <taxon>Bacillati</taxon>
        <taxon>Actinomycetota</taxon>
        <taxon>Actinomycetes</taxon>
        <taxon>Kitasatosporales</taxon>
        <taxon>Streptomycetaceae</taxon>
        <taxon>Streptomyces</taxon>
    </lineage>
</organism>
<proteinExistence type="predicted"/>
<dbReference type="EMBL" id="JAYWVC010000389">
    <property type="protein sequence ID" value="MED7828457.1"/>
    <property type="molecule type" value="Genomic_DNA"/>
</dbReference>
<protein>
    <submittedName>
        <fullName evidence="1">Uncharacterized protein</fullName>
    </submittedName>
</protein>
<evidence type="ECO:0000313" key="2">
    <source>
        <dbReference type="Proteomes" id="UP001333996"/>
    </source>
</evidence>